<dbReference type="Gene3D" id="2.60.120.430">
    <property type="entry name" value="Galactose-binding lectin"/>
    <property type="match status" value="5"/>
</dbReference>
<keyword evidence="10" id="KW-0472">Membrane</keyword>
<dbReference type="GO" id="GO:0010038">
    <property type="term" value="P:response to metal ion"/>
    <property type="evidence" value="ECO:0007669"/>
    <property type="project" value="UniProtKB-ARBA"/>
</dbReference>
<feature type="domain" description="Protein kinase" evidence="15">
    <location>
        <begin position="507"/>
        <end position="787"/>
    </location>
</feature>
<dbReference type="FunFam" id="3.30.200.20:FF:000039">
    <property type="entry name" value="receptor-like protein kinase FERONIA"/>
    <property type="match status" value="2"/>
</dbReference>
<reference evidence="16" key="1">
    <citation type="journal article" date="2019" name="Science">
        <title>Mutation of a bHLH transcription factor allowed almond domestication.</title>
        <authorList>
            <person name="Sanchez-Perez R."/>
            <person name="Pavan S."/>
            <person name="Mazzeo R."/>
            <person name="Moldovan C."/>
            <person name="Aiese Cigliano R."/>
            <person name="Del Cueto J."/>
            <person name="Ricciardi F."/>
            <person name="Lotti C."/>
            <person name="Ricciardi L."/>
            <person name="Dicenta F."/>
            <person name="Lopez-Marques R.L."/>
            <person name="Lindberg Moller B."/>
        </authorList>
    </citation>
    <scope>NUCLEOTIDE SEQUENCE</scope>
</reference>
<feature type="signal peptide" evidence="14">
    <location>
        <begin position="1"/>
        <end position="25"/>
    </location>
</feature>
<evidence type="ECO:0000259" key="15">
    <source>
        <dbReference type="PROSITE" id="PS50011"/>
    </source>
</evidence>
<evidence type="ECO:0000256" key="12">
    <source>
        <dbReference type="PROSITE-ProRule" id="PRU10141"/>
    </source>
</evidence>
<feature type="region of interest" description="Disordered" evidence="13">
    <location>
        <begin position="428"/>
        <end position="452"/>
    </location>
</feature>
<feature type="compositionally biased region" description="Polar residues" evidence="13">
    <location>
        <begin position="818"/>
        <end position="850"/>
    </location>
</feature>
<dbReference type="Gene3D" id="3.30.200.20">
    <property type="entry name" value="Phosphorylase Kinase, domain 1"/>
    <property type="match status" value="2"/>
</dbReference>
<proteinExistence type="predicted"/>
<evidence type="ECO:0000256" key="1">
    <source>
        <dbReference type="ARBA" id="ARBA00004479"/>
    </source>
</evidence>
<feature type="binding site" evidence="12">
    <location>
        <position position="535"/>
    </location>
    <ligand>
        <name>ATP</name>
        <dbReference type="ChEBI" id="CHEBI:30616"/>
    </ligand>
</feature>
<evidence type="ECO:0000256" key="13">
    <source>
        <dbReference type="SAM" id="MobiDB-lite"/>
    </source>
</evidence>
<evidence type="ECO:0000256" key="10">
    <source>
        <dbReference type="ARBA" id="ARBA00023136"/>
    </source>
</evidence>
<keyword evidence="5 14" id="KW-0732">Signal</keyword>
<protein>
    <submittedName>
        <fullName evidence="16">Malectin/receptor-like protein kinase family protein</fullName>
    </submittedName>
</protein>
<dbReference type="InterPro" id="IPR011009">
    <property type="entry name" value="Kinase-like_dom_sf"/>
</dbReference>
<feature type="chain" id="PRO_5023826227" evidence="14">
    <location>
        <begin position="26"/>
        <end position="1757"/>
    </location>
</feature>
<evidence type="ECO:0000256" key="11">
    <source>
        <dbReference type="ARBA" id="ARBA00023180"/>
    </source>
</evidence>
<dbReference type="PANTHER" id="PTHR34590:SF15">
    <property type="entry name" value="PROTEIN KINASE DOMAIN-CONTAINING PROTEIN"/>
    <property type="match status" value="1"/>
</dbReference>
<feature type="compositionally biased region" description="Low complexity" evidence="13">
    <location>
        <begin position="1078"/>
        <end position="1087"/>
    </location>
</feature>
<dbReference type="SMART" id="SM00220">
    <property type="entry name" value="S_TKc"/>
    <property type="match status" value="2"/>
</dbReference>
<dbReference type="PANTHER" id="PTHR34590">
    <property type="entry name" value="OS03G0124300 PROTEIN-RELATED"/>
    <property type="match status" value="1"/>
</dbReference>
<dbReference type="InterPro" id="IPR024788">
    <property type="entry name" value="Malectin-like_Carb-bd_dom"/>
</dbReference>
<feature type="compositionally biased region" description="Polar residues" evidence="13">
    <location>
        <begin position="66"/>
        <end position="76"/>
    </location>
</feature>
<keyword evidence="7 16" id="KW-0418">Kinase</keyword>
<keyword evidence="2" id="KW-0723">Serine/threonine-protein kinase</keyword>
<feature type="binding site" evidence="12">
    <location>
        <position position="1426"/>
    </location>
    <ligand>
        <name>ATP</name>
        <dbReference type="ChEBI" id="CHEBI:30616"/>
    </ligand>
</feature>
<evidence type="ECO:0000256" key="2">
    <source>
        <dbReference type="ARBA" id="ARBA00022527"/>
    </source>
</evidence>
<keyword evidence="16" id="KW-0675">Receptor</keyword>
<evidence type="ECO:0000313" key="16">
    <source>
        <dbReference type="EMBL" id="BBN67466.1"/>
    </source>
</evidence>
<evidence type="ECO:0000256" key="5">
    <source>
        <dbReference type="ARBA" id="ARBA00022729"/>
    </source>
</evidence>
<feature type="region of interest" description="Disordered" evidence="13">
    <location>
        <begin position="66"/>
        <end position="89"/>
    </location>
</feature>
<dbReference type="InterPro" id="IPR045272">
    <property type="entry name" value="ANXUR1/2-like"/>
</dbReference>
<accession>A0A5H2XWZ2</accession>
<dbReference type="CDD" id="cd14066">
    <property type="entry name" value="STKc_IRAK"/>
    <property type="match status" value="2"/>
</dbReference>
<dbReference type="Pfam" id="PF12819">
    <property type="entry name" value="Malectin_like"/>
    <property type="match status" value="2"/>
</dbReference>
<dbReference type="PROSITE" id="PS50011">
    <property type="entry name" value="PROTEIN_KINASE_DOM"/>
    <property type="match status" value="2"/>
</dbReference>
<dbReference type="FunFam" id="2.60.120.430:FF:000007">
    <property type="entry name" value="FERONIA receptor-like kinase"/>
    <property type="match status" value="1"/>
</dbReference>
<dbReference type="GO" id="GO:0005524">
    <property type="term" value="F:ATP binding"/>
    <property type="evidence" value="ECO:0007669"/>
    <property type="project" value="UniProtKB-UniRule"/>
</dbReference>
<dbReference type="SUPFAM" id="SSF56112">
    <property type="entry name" value="Protein kinase-like (PK-like)"/>
    <property type="match status" value="2"/>
</dbReference>
<dbReference type="Gene3D" id="1.10.510.10">
    <property type="entry name" value="Transferase(Phosphotransferase) domain 1"/>
    <property type="match status" value="2"/>
</dbReference>
<name>A0A5H2XWZ2_PRUDU</name>
<dbReference type="InterPro" id="IPR000719">
    <property type="entry name" value="Prot_kinase_dom"/>
</dbReference>
<evidence type="ECO:0000256" key="4">
    <source>
        <dbReference type="ARBA" id="ARBA00022692"/>
    </source>
</evidence>
<evidence type="ECO:0000256" key="14">
    <source>
        <dbReference type="SAM" id="SignalP"/>
    </source>
</evidence>
<dbReference type="PROSITE" id="PS00108">
    <property type="entry name" value="PROTEIN_KINASE_ST"/>
    <property type="match status" value="2"/>
</dbReference>
<feature type="region of interest" description="Disordered" evidence="13">
    <location>
        <begin position="1062"/>
        <end position="1087"/>
    </location>
</feature>
<keyword evidence="9" id="KW-1133">Transmembrane helix</keyword>
<keyword evidence="6 12" id="KW-0547">Nucleotide-binding</keyword>
<sequence length="1757" mass="197977">MKKLLLPPLSLYLLPLFLQIATLLSAPIYTPVEDITINCGSSETLSNIYDKRDWAGDINSKFSPSELHQANTNTSSEVRKAPPSSSASQVPYTTARLSLSEFSYTVPLSTGQKFIRFYFYPVSYEPGFDRSKALFSVQTGGFTLLHDFNASVTADAGDTQTLIREFCLNIDEGKSLTIKFIPSRAIPDAYAFINGIEIVSMPTNLYYTSPENRYGANFVGNGNNYHIENSTAMETMYRINVGGGRLSFDQDTGMYRNWDSVVDEENYLDDLSSRWSVLPQNVSIKPNFVKIPEYSAPDAVYQTGRSMGSNHTRNKSYNLTWEFPADPKFLYLLRLHFCEFEPEIMDTGDRSFLIYVENQLAEPQADIIMWSGGNGRPIYRDYVVFMQAGPDHKKVKLFLALQADPRNWMTKYNDALLNGLELFKLNDTNGNLAGPNPDPPPPKQMQPKTPQNSRRRISAILVLLSVLGFLVFSRRRRDKDTDDDPFVPSGLCREFSLSEIKAATRNFNEGSIIGVGGFGHVYKGSIDQGTLVAIKRLKPESQQGVPEFRAEIDMLSQLRHQHLVSLIGYCKDRREMILVYEYMENKTLYDHLMNPKSDPNAQPLPWEKRLQICIGAARGLHYLHTGGTEGIIIHRDVKSTNILLDEKWVAKVSDFGLSKMSSMTMSKTHITTAVKGSYGYLDPEYMLRNQLTEKSDVYSFGVVLCEVLCARPALMRTVEKKEMSLAMWFKACHQNGELDQIIDPSLKGKIEDECFKVFVEIALSCMHENGKQRPSMNNVVEGLVQALKLQQNGDKMDEDDETKGETKETAIMNESDGGFSSSWTESSDSKNSSRVTNTSSDQSCSTTNNSIKGMSGTVFSEIKDPIPLTTGQKFIRLYFHPVSYDPGFDRSKTLFSLQAGGFTLLHDFNASVTAESSETETLITDLTITFTPSRAIPDAYAFVNGIEIVSMPTNLYYTASESNGVDYVGNEHGDGVPNKRRWKCTLFRPRHWDVPQLEKLLLPPLPLYLLPLFLQIATLLSAPIYTPVEDITINCGSSGTSPNIYDNRNWTGDINSKFSPSELHQAKTNTSSQVREAPPSSSVSPVPYTTARLSRSKFSYKVPLTTGQKFIRLYFHPVSYDPGFHRSNALFSVQAGGFTLLHDFNASVTADAGETETLIREFCLNIDEGQILTITFTPSRAIPGAYAFVNGIEIVSMPTNLYYTAFKSHGVDYVGNEVNYHIKNSTAMEMVYRINVGGSGISFDQDTGMYRNWDSLREEQKYLSSRWSVLPQNVSIQLNFVRIPEYSAPRAVYQTGRYMGSNHTRNKSYNLTWDQTPTHLHQSRCSRKPPQNSRRRSQLLCLPSLLVQFPPYFRRRRDEDTDDDLDKDTDYTDDDLFVPSGLCREFSLSEIKAATRNFNEGSIIGVGGFGHVYKGSIDQGTLVAIKRLKPESQQGFPEFRMEIYMLSQLRHQHLVSLIGYCKDRREMILVYEYMENKTLYDHLMNPKSDPNAQPLPWEKRLQICIGAARGLHYLHPGGTEGTIIHRDVKSTNILLDEKWVAKVSDFGLSKMSWMTMSKTHITTAVKGSYGYLDPEYMLRHQLTEKSDVYSFGVVLCEVLCARPALMRTVEKKEMSLAMWFKARHQNGELDQIIDPSLKGKIEDECFKVFVEIALSCMHENGKQRPSMNNVVEGLVQALKLQQNGDKMDENDETMGETKEAAIMNKSDGGFSSSWTESSDSKNSSRVTNTSSDQSCSTTNNSIKGMSRTVFSEIKDDA</sequence>
<feature type="domain" description="Protein kinase" evidence="15">
    <location>
        <begin position="1398"/>
        <end position="1678"/>
    </location>
</feature>
<organism evidence="16">
    <name type="scientific">Prunus dulcis</name>
    <name type="common">Almond</name>
    <name type="synonym">Amygdalus dulcis</name>
    <dbReference type="NCBI Taxonomy" id="3755"/>
    <lineage>
        <taxon>Eukaryota</taxon>
        <taxon>Viridiplantae</taxon>
        <taxon>Streptophyta</taxon>
        <taxon>Embryophyta</taxon>
        <taxon>Tracheophyta</taxon>
        <taxon>Spermatophyta</taxon>
        <taxon>Magnoliopsida</taxon>
        <taxon>eudicotyledons</taxon>
        <taxon>Gunneridae</taxon>
        <taxon>Pentapetalae</taxon>
        <taxon>rosids</taxon>
        <taxon>fabids</taxon>
        <taxon>Rosales</taxon>
        <taxon>Rosaceae</taxon>
        <taxon>Amygdaloideae</taxon>
        <taxon>Amygdaleae</taxon>
        <taxon>Prunus</taxon>
    </lineage>
</organism>
<feature type="region of interest" description="Disordered" evidence="13">
    <location>
        <begin position="790"/>
        <end position="850"/>
    </location>
</feature>
<comment type="subcellular location">
    <subcellularLocation>
        <location evidence="1">Membrane</location>
        <topology evidence="1">Single-pass type I membrane protein</topology>
    </subcellularLocation>
</comment>
<keyword evidence="11" id="KW-0325">Glycoprotein</keyword>
<evidence type="ECO:0000256" key="9">
    <source>
        <dbReference type="ARBA" id="ARBA00022989"/>
    </source>
</evidence>
<keyword evidence="8 12" id="KW-0067">ATP-binding</keyword>
<gene>
    <name evidence="16" type="ORF">Prudu_87S000100</name>
</gene>
<dbReference type="InterPro" id="IPR008271">
    <property type="entry name" value="Ser/Thr_kinase_AS"/>
</dbReference>
<dbReference type="GO" id="GO:0004674">
    <property type="term" value="F:protein serine/threonine kinase activity"/>
    <property type="evidence" value="ECO:0007669"/>
    <property type="project" value="UniProtKB-KW"/>
</dbReference>
<dbReference type="GO" id="GO:0004714">
    <property type="term" value="F:transmembrane receptor protein tyrosine kinase activity"/>
    <property type="evidence" value="ECO:0007669"/>
    <property type="project" value="InterPro"/>
</dbReference>
<keyword evidence="3" id="KW-0808">Transferase</keyword>
<dbReference type="Pfam" id="PF07714">
    <property type="entry name" value="PK_Tyr_Ser-Thr"/>
    <property type="match status" value="2"/>
</dbReference>
<feature type="non-terminal residue" evidence="16">
    <location>
        <position position="1757"/>
    </location>
</feature>
<dbReference type="GO" id="GO:0016020">
    <property type="term" value="C:membrane"/>
    <property type="evidence" value="ECO:0007669"/>
    <property type="project" value="UniProtKB-SubCell"/>
</dbReference>
<evidence type="ECO:0000256" key="7">
    <source>
        <dbReference type="ARBA" id="ARBA00022777"/>
    </source>
</evidence>
<feature type="region of interest" description="Disordered" evidence="13">
    <location>
        <begin position="1702"/>
        <end position="1757"/>
    </location>
</feature>
<dbReference type="InterPro" id="IPR017441">
    <property type="entry name" value="Protein_kinase_ATP_BS"/>
</dbReference>
<dbReference type="EMBL" id="AP020424">
    <property type="protein sequence ID" value="BBN67466.1"/>
    <property type="molecule type" value="Genomic_DNA"/>
</dbReference>
<dbReference type="InterPro" id="IPR001245">
    <property type="entry name" value="Ser-Thr/Tyr_kinase_cat_dom"/>
</dbReference>
<feature type="compositionally biased region" description="Polar residues" evidence="13">
    <location>
        <begin position="1709"/>
        <end position="1743"/>
    </location>
</feature>
<evidence type="ECO:0000256" key="3">
    <source>
        <dbReference type="ARBA" id="ARBA00022679"/>
    </source>
</evidence>
<evidence type="ECO:0000256" key="8">
    <source>
        <dbReference type="ARBA" id="ARBA00022840"/>
    </source>
</evidence>
<evidence type="ECO:0000256" key="6">
    <source>
        <dbReference type="ARBA" id="ARBA00022741"/>
    </source>
</evidence>
<keyword evidence="4" id="KW-0812">Transmembrane</keyword>
<dbReference type="FunFam" id="1.10.510.10:FF:000252">
    <property type="entry name" value="Receptor-like protein kinase FERONIA"/>
    <property type="match status" value="2"/>
</dbReference>
<dbReference type="PROSITE" id="PS00107">
    <property type="entry name" value="PROTEIN_KINASE_ATP"/>
    <property type="match status" value="2"/>
</dbReference>
<dbReference type="FunFam" id="2.60.120.430:FF:000003">
    <property type="entry name" value="FERONIA receptor-like kinase"/>
    <property type="match status" value="2"/>
</dbReference>